<gene>
    <name evidence="4" type="ORF">MFLO_03610</name>
</gene>
<keyword evidence="1" id="KW-0732">Signal</keyword>
<dbReference type="Proteomes" id="UP000019249">
    <property type="component" value="Unassembled WGS sequence"/>
</dbReference>
<keyword evidence="2" id="KW-0812">Transmembrane</keyword>
<comment type="caution">
    <text evidence="4">The sequence shown here is derived from an EMBL/GenBank/DDBJ whole genome shotgun (WGS) entry which is preliminary data.</text>
</comment>
<evidence type="ECO:0000313" key="4">
    <source>
        <dbReference type="EMBL" id="EUJ33386.1"/>
    </source>
</evidence>
<dbReference type="RefSeq" id="WP_036096342.1">
    <property type="nucleotide sequence ID" value="NZ_AODF01000005.1"/>
</dbReference>
<feature type="domain" description="DUF4352" evidence="3">
    <location>
        <begin position="97"/>
        <end position="186"/>
    </location>
</feature>
<dbReference type="EMBL" id="AODF01000005">
    <property type="protein sequence ID" value="EUJ33386.1"/>
    <property type="molecule type" value="Genomic_DNA"/>
</dbReference>
<dbReference type="InterPro" id="IPR029051">
    <property type="entry name" value="DUF4352"/>
</dbReference>
<name>A0ABP3B2R1_9LIST</name>
<evidence type="ECO:0000259" key="3">
    <source>
        <dbReference type="Pfam" id="PF11611"/>
    </source>
</evidence>
<feature type="transmembrane region" description="Helical" evidence="2">
    <location>
        <begin position="31"/>
        <end position="53"/>
    </location>
</feature>
<dbReference type="Gene3D" id="2.60.40.1240">
    <property type="match status" value="1"/>
</dbReference>
<protein>
    <recommendedName>
        <fullName evidence="3">DUF4352 domain-containing protein</fullName>
    </recommendedName>
</protein>
<evidence type="ECO:0000313" key="5">
    <source>
        <dbReference type="Proteomes" id="UP000019249"/>
    </source>
</evidence>
<sequence length="218" mass="23697">MVMWIFGGIIAFILFIVGLVILFFPTRRKVGAILVGVGMVLMIISITAIFLQFKQLNDVNNSVLNYSSNKAAKQSDTANDSKTYKLNQKMSEVGIEAEITAVKVEKKAVYSTIDQKEMPGSISITLSIKNTGTEELTTYPNQGTLIAIKQEVTGGDALLSKFDDSKVAPGKTIQGTVVFPLEKLDKVNDIQSISFSWLSYAGSSTEPSTVDSGEIKLK</sequence>
<keyword evidence="2" id="KW-0472">Membrane</keyword>
<dbReference type="InterPro" id="IPR029050">
    <property type="entry name" value="Immunoprotect_excell_Ig-like"/>
</dbReference>
<reference evidence="4 5" key="1">
    <citation type="journal article" date="2014" name="Int. J. Syst. Evol. Microbiol.">
        <title>Listeria floridensis sp. nov., Listeria aquatica sp. nov., Listeria cornellensis sp. nov., Listeria riparia sp. nov. and Listeria grandensis sp. nov., from agricultural and natural environments.</title>
        <authorList>
            <person name="den Bakker H.C."/>
            <person name="Warchocki S."/>
            <person name="Wright E.M."/>
            <person name="Allred A.F."/>
            <person name="Ahlstrom C."/>
            <person name="Manuel C.S."/>
            <person name="Stasiewicz M.J."/>
            <person name="Burrell A."/>
            <person name="Roof S."/>
            <person name="Strawn L."/>
            <person name="Fortes E.D."/>
            <person name="Nightingale K.K."/>
            <person name="Kephart D."/>
            <person name="Wiedmann M."/>
        </authorList>
    </citation>
    <scope>NUCLEOTIDE SEQUENCE [LARGE SCALE GENOMIC DNA]</scope>
    <source>
        <strain evidence="4 5">FSL S10-1187</strain>
    </source>
</reference>
<dbReference type="Pfam" id="PF11611">
    <property type="entry name" value="DUF4352"/>
    <property type="match status" value="1"/>
</dbReference>
<evidence type="ECO:0000256" key="1">
    <source>
        <dbReference type="ARBA" id="ARBA00022729"/>
    </source>
</evidence>
<keyword evidence="5" id="KW-1185">Reference proteome</keyword>
<evidence type="ECO:0000256" key="2">
    <source>
        <dbReference type="SAM" id="Phobius"/>
    </source>
</evidence>
<organism evidence="4 5">
    <name type="scientific">Listeria floridensis FSL S10-1187</name>
    <dbReference type="NCBI Taxonomy" id="1265817"/>
    <lineage>
        <taxon>Bacteria</taxon>
        <taxon>Bacillati</taxon>
        <taxon>Bacillota</taxon>
        <taxon>Bacilli</taxon>
        <taxon>Bacillales</taxon>
        <taxon>Listeriaceae</taxon>
        <taxon>Listeria</taxon>
    </lineage>
</organism>
<accession>A0ABP3B2R1</accession>
<proteinExistence type="predicted"/>
<keyword evidence="2" id="KW-1133">Transmembrane helix</keyword>
<feature type="transmembrane region" description="Helical" evidence="2">
    <location>
        <begin position="6"/>
        <end position="24"/>
    </location>
</feature>